<sequence>MSMQRSSLTGSLKERVGRRGNSHVEDNAQDVEVVYTSVEQIDEILKNDSRNSKAALLKKKLKKRTLIPTLVIPQDEAEAI</sequence>
<dbReference type="EMBL" id="LSSK01001199">
    <property type="protein sequence ID" value="OMH80406.1"/>
    <property type="molecule type" value="Genomic_DNA"/>
</dbReference>
<gene>
    <name evidence="2" type="ORF">AX774_g6155</name>
</gene>
<proteinExistence type="predicted"/>
<dbReference type="Proteomes" id="UP000188320">
    <property type="component" value="Unassembled WGS sequence"/>
</dbReference>
<comment type="caution">
    <text evidence="2">The sequence shown here is derived from an EMBL/GenBank/DDBJ whole genome shotgun (WGS) entry which is preliminary data.</text>
</comment>
<protein>
    <submittedName>
        <fullName evidence="2">Uncharacterized protein</fullName>
    </submittedName>
</protein>
<accession>A0A1R1PHF5</accession>
<feature type="compositionally biased region" description="Polar residues" evidence="1">
    <location>
        <begin position="1"/>
        <end position="10"/>
    </location>
</feature>
<evidence type="ECO:0000256" key="1">
    <source>
        <dbReference type="SAM" id="MobiDB-lite"/>
    </source>
</evidence>
<name>A0A1R1PHF5_ZANCU</name>
<reference evidence="3" key="1">
    <citation type="submission" date="2017-01" db="EMBL/GenBank/DDBJ databases">
        <authorList>
            <person name="Wang Y."/>
            <person name="White M."/>
            <person name="Kvist S."/>
            <person name="Moncalvo J.-M."/>
        </authorList>
    </citation>
    <scope>NUCLEOTIDE SEQUENCE [LARGE SCALE GENOMIC DNA]</scope>
    <source>
        <strain evidence="3">COL-18-3</strain>
    </source>
</reference>
<organism evidence="2 3">
    <name type="scientific">Zancudomyces culisetae</name>
    <name type="common">Gut fungus</name>
    <name type="synonym">Smittium culisetae</name>
    <dbReference type="NCBI Taxonomy" id="1213189"/>
    <lineage>
        <taxon>Eukaryota</taxon>
        <taxon>Fungi</taxon>
        <taxon>Fungi incertae sedis</taxon>
        <taxon>Zoopagomycota</taxon>
        <taxon>Kickxellomycotina</taxon>
        <taxon>Harpellomycetes</taxon>
        <taxon>Harpellales</taxon>
        <taxon>Legeriomycetaceae</taxon>
        <taxon>Zancudomyces</taxon>
    </lineage>
</organism>
<dbReference type="AlphaFoldDB" id="A0A1R1PHF5"/>
<keyword evidence="3" id="KW-1185">Reference proteome</keyword>
<feature type="region of interest" description="Disordered" evidence="1">
    <location>
        <begin position="1"/>
        <end position="27"/>
    </location>
</feature>
<feature type="compositionally biased region" description="Basic and acidic residues" evidence="1">
    <location>
        <begin position="12"/>
        <end position="26"/>
    </location>
</feature>
<evidence type="ECO:0000313" key="3">
    <source>
        <dbReference type="Proteomes" id="UP000188320"/>
    </source>
</evidence>
<evidence type="ECO:0000313" key="2">
    <source>
        <dbReference type="EMBL" id="OMH80406.1"/>
    </source>
</evidence>